<sequence>MLKDICFNSLSGAEKIIKNISSSHHTIATKTDHMVNDIELSLNTQFQKCPFYSLALDESTDISDTARDGQSVSARRADREKPRHFRNKSYLPNKCPIGRHKSYIVKDKIYHK</sequence>
<gene>
    <name evidence="2" type="ORF">DIATSA_LOCUS9914</name>
</gene>
<dbReference type="Proteomes" id="UP001153714">
    <property type="component" value="Chromosome 4"/>
</dbReference>
<name>A0A9N9R9N1_9NEOP</name>
<keyword evidence="3" id="KW-1185">Reference proteome</keyword>
<reference evidence="2" key="2">
    <citation type="submission" date="2022-10" db="EMBL/GenBank/DDBJ databases">
        <authorList>
            <consortium name="ENA_rothamsted_submissions"/>
            <consortium name="culmorum"/>
            <person name="King R."/>
        </authorList>
    </citation>
    <scope>NUCLEOTIDE SEQUENCE</scope>
</reference>
<dbReference type="AlphaFoldDB" id="A0A9N9R9N1"/>
<accession>A0A9N9R9N1</accession>
<evidence type="ECO:0000313" key="2">
    <source>
        <dbReference type="EMBL" id="CAG9792379.1"/>
    </source>
</evidence>
<dbReference type="OrthoDB" id="1101576at2759"/>
<proteinExistence type="predicted"/>
<evidence type="ECO:0000256" key="1">
    <source>
        <dbReference type="SAM" id="MobiDB-lite"/>
    </source>
</evidence>
<dbReference type="EMBL" id="OU893335">
    <property type="protein sequence ID" value="CAG9792379.1"/>
    <property type="molecule type" value="Genomic_DNA"/>
</dbReference>
<feature type="region of interest" description="Disordered" evidence="1">
    <location>
        <begin position="63"/>
        <end position="91"/>
    </location>
</feature>
<organism evidence="2 3">
    <name type="scientific">Diatraea saccharalis</name>
    <name type="common">sugarcane borer</name>
    <dbReference type="NCBI Taxonomy" id="40085"/>
    <lineage>
        <taxon>Eukaryota</taxon>
        <taxon>Metazoa</taxon>
        <taxon>Ecdysozoa</taxon>
        <taxon>Arthropoda</taxon>
        <taxon>Hexapoda</taxon>
        <taxon>Insecta</taxon>
        <taxon>Pterygota</taxon>
        <taxon>Neoptera</taxon>
        <taxon>Endopterygota</taxon>
        <taxon>Lepidoptera</taxon>
        <taxon>Glossata</taxon>
        <taxon>Ditrysia</taxon>
        <taxon>Pyraloidea</taxon>
        <taxon>Crambidae</taxon>
        <taxon>Crambinae</taxon>
        <taxon>Diatraea</taxon>
    </lineage>
</organism>
<protein>
    <submittedName>
        <fullName evidence="2">Uncharacterized protein</fullName>
    </submittedName>
</protein>
<reference evidence="2" key="1">
    <citation type="submission" date="2021-12" db="EMBL/GenBank/DDBJ databases">
        <authorList>
            <person name="King R."/>
        </authorList>
    </citation>
    <scope>NUCLEOTIDE SEQUENCE</scope>
</reference>
<evidence type="ECO:0000313" key="3">
    <source>
        <dbReference type="Proteomes" id="UP001153714"/>
    </source>
</evidence>